<reference evidence="1" key="1">
    <citation type="journal article" date="2012" name="PLoS Negl. Trop. Dis.">
        <title>A systematically improved high quality genome and transcriptome of the human blood fluke Schistosoma mansoni.</title>
        <authorList>
            <person name="Protasio A.V."/>
            <person name="Tsai I.J."/>
            <person name="Babbage A."/>
            <person name="Nichol S."/>
            <person name="Hunt M."/>
            <person name="Aslett M.A."/>
            <person name="De Silva N."/>
            <person name="Velarde G.S."/>
            <person name="Anderson T.J."/>
            <person name="Clark R.C."/>
            <person name="Davidson C."/>
            <person name="Dillon G.P."/>
            <person name="Holroyd N.E."/>
            <person name="LoVerde P.T."/>
            <person name="Lloyd C."/>
            <person name="McQuillan J."/>
            <person name="Oliveira G."/>
            <person name="Otto T.D."/>
            <person name="Parker-Manuel S.J."/>
            <person name="Quail M.A."/>
            <person name="Wilson R.A."/>
            <person name="Zerlotini A."/>
            <person name="Dunne D.W."/>
            <person name="Berriman M."/>
        </authorList>
    </citation>
    <scope>NUCLEOTIDE SEQUENCE [LARGE SCALE GENOMIC DNA]</scope>
    <source>
        <strain evidence="1">Puerto Rican</strain>
    </source>
</reference>
<evidence type="ECO:0000313" key="2">
    <source>
        <dbReference type="WBParaSite" id="Smp_345530.1"/>
    </source>
</evidence>
<dbReference type="AlphaFoldDB" id="A0A5K4FC70"/>
<name>A0A5K4FC70_SCHMA</name>
<reference evidence="2" key="2">
    <citation type="submission" date="2019-11" db="UniProtKB">
        <authorList>
            <consortium name="WormBaseParasite"/>
        </authorList>
    </citation>
    <scope>IDENTIFICATION</scope>
    <source>
        <strain evidence="2">Puerto Rican</strain>
    </source>
</reference>
<protein>
    <submittedName>
        <fullName evidence="2">Spindle pole body component</fullName>
    </submittedName>
</protein>
<sequence>MGEMEKAVSLFTNPDFSIKELINSLYLDTLMIRQCFQGTFILLNNNYNNESDHTSTTYPTNLFILRDNHRINISSLLTSNSGSITSWTYSPFHINNNIDWLPNFIIHQTPLLINIPRSSINPSNMAVRWLICFRLSMKIDKRNYSTDEFIASLHPHVIHSLTSSTSWFSPKIMIDLQKFPSNQQIDLNLFAYTSDNLFFNNDDHINNNNDNDHITIHLSIHIVHGSNSYILHLFHPFIISLHHLIYNYYNLQNYFSLISTTLSINWFPLCIYRFYKQWIITKGLVTTQQQLLMINQLELKLNKLCIWNIYKLNKYLLLYLITNGIFKGICIYVNMNYTISNQLMIEIRSSSHTLLHLLDQVLFTQKYIDDFHFIPYNQSIENDTKLINNKTSNIQKSITDTLNCLINETEYLIHQITQLIEYTMNKRIPELPVYFKDLTNNLDIAYHSTEWKSIVHKASTIPIDNVLPSIEYSQLRLKTDISFKNLCFVNISDEH</sequence>
<proteinExistence type="predicted"/>
<dbReference type="InParanoid" id="A0A5K4FC70"/>
<keyword evidence="1" id="KW-1185">Reference proteome</keyword>
<organism evidence="1 2">
    <name type="scientific">Schistosoma mansoni</name>
    <name type="common">Blood fluke</name>
    <dbReference type="NCBI Taxonomy" id="6183"/>
    <lineage>
        <taxon>Eukaryota</taxon>
        <taxon>Metazoa</taxon>
        <taxon>Spiralia</taxon>
        <taxon>Lophotrochozoa</taxon>
        <taxon>Platyhelminthes</taxon>
        <taxon>Trematoda</taxon>
        <taxon>Digenea</taxon>
        <taxon>Strigeidida</taxon>
        <taxon>Schistosomatoidea</taxon>
        <taxon>Schistosomatidae</taxon>
        <taxon>Schistosoma</taxon>
    </lineage>
</organism>
<dbReference type="WBParaSite" id="Smp_345530.1">
    <property type="protein sequence ID" value="Smp_345530.1"/>
    <property type="gene ID" value="Smp_345530"/>
</dbReference>
<dbReference type="Proteomes" id="UP000008854">
    <property type="component" value="Unassembled WGS sequence"/>
</dbReference>
<evidence type="ECO:0000313" key="1">
    <source>
        <dbReference type="Proteomes" id="UP000008854"/>
    </source>
</evidence>
<accession>A0A5K4FC70</accession>